<dbReference type="InterPro" id="IPR013792">
    <property type="entry name" value="RNA3'P_cycl/enolpyr_Trfase_a/b"/>
</dbReference>
<organism evidence="10 11">
    <name type="scientific">Sulfurospirillum halorespirans DSM 13726</name>
    <dbReference type="NCBI Taxonomy" id="1193502"/>
    <lineage>
        <taxon>Bacteria</taxon>
        <taxon>Pseudomonadati</taxon>
        <taxon>Campylobacterota</taxon>
        <taxon>Epsilonproteobacteria</taxon>
        <taxon>Campylobacterales</taxon>
        <taxon>Sulfurospirillaceae</taxon>
        <taxon>Sulfurospirillum</taxon>
    </lineage>
</organism>
<dbReference type="GO" id="GO:0009073">
    <property type="term" value="P:aromatic amino acid family biosynthetic process"/>
    <property type="evidence" value="ECO:0007669"/>
    <property type="project" value="UniProtKB-KW"/>
</dbReference>
<gene>
    <name evidence="8" type="primary">aroA</name>
    <name evidence="10" type="ORF">SHALO_0800</name>
</gene>
<feature type="binding site" evidence="8">
    <location>
        <position position="167"/>
    </location>
    <ligand>
        <name>3-phosphoshikimate</name>
        <dbReference type="ChEBI" id="CHEBI:145989"/>
    </ligand>
</feature>
<dbReference type="PANTHER" id="PTHR21090:SF5">
    <property type="entry name" value="PENTAFUNCTIONAL AROM POLYPEPTIDE"/>
    <property type="match status" value="1"/>
</dbReference>
<keyword evidence="11" id="KW-1185">Reference proteome</keyword>
<feature type="binding site" evidence="8">
    <location>
        <position position="386"/>
    </location>
    <ligand>
        <name>phosphoenolpyruvate</name>
        <dbReference type="ChEBI" id="CHEBI:58702"/>
    </ligand>
</feature>
<comment type="pathway">
    <text evidence="1 8">Metabolic intermediate biosynthesis; chorismate biosynthesis; chorismate from D-erythrose 4-phosphate and phosphoenolpyruvate: step 6/7.</text>
</comment>
<feature type="binding site" evidence="8">
    <location>
        <position position="169"/>
    </location>
    <ligand>
        <name>phosphoenolpyruvate</name>
        <dbReference type="ChEBI" id="CHEBI:58702"/>
    </ligand>
</feature>
<dbReference type="PROSITE" id="PS00104">
    <property type="entry name" value="EPSP_SYNTHASE_1"/>
    <property type="match status" value="1"/>
</dbReference>
<feature type="binding site" evidence="8">
    <location>
        <position position="23"/>
    </location>
    <ligand>
        <name>3-phosphoshikimate</name>
        <dbReference type="ChEBI" id="CHEBI:145989"/>
    </ligand>
</feature>
<dbReference type="PATRIC" id="fig|1193502.14.peg.808"/>
<dbReference type="Gene3D" id="3.65.10.10">
    <property type="entry name" value="Enolpyruvate transferase domain"/>
    <property type="match status" value="2"/>
</dbReference>
<feature type="binding site" evidence="8">
    <location>
        <position position="341"/>
    </location>
    <ligand>
        <name>3-phosphoshikimate</name>
        <dbReference type="ChEBI" id="CHEBI:145989"/>
    </ligand>
</feature>
<evidence type="ECO:0000256" key="7">
    <source>
        <dbReference type="ARBA" id="ARBA00044633"/>
    </source>
</evidence>
<evidence type="ECO:0000256" key="2">
    <source>
        <dbReference type="ARBA" id="ARBA00009948"/>
    </source>
</evidence>
<comment type="function">
    <text evidence="8">Catalyzes the transfer of the enolpyruvyl moiety of phosphoenolpyruvate (PEP) to the 5-hydroxyl of shikimate-3-phosphate (S3P) to produce enolpyruvyl shikimate-3-phosphate and inorganic phosphate.</text>
</comment>
<proteinExistence type="inferred from homology"/>
<dbReference type="GO" id="GO:0008652">
    <property type="term" value="P:amino acid biosynthetic process"/>
    <property type="evidence" value="ECO:0007669"/>
    <property type="project" value="UniProtKB-KW"/>
</dbReference>
<comment type="subunit">
    <text evidence="8">Monomer.</text>
</comment>
<name>A0A1D7THS0_9BACT</name>
<dbReference type="SUPFAM" id="SSF55205">
    <property type="entry name" value="EPT/RTPC-like"/>
    <property type="match status" value="1"/>
</dbReference>
<dbReference type="InterPro" id="IPR006264">
    <property type="entry name" value="EPSP_synthase"/>
</dbReference>
<evidence type="ECO:0000259" key="9">
    <source>
        <dbReference type="Pfam" id="PF00275"/>
    </source>
</evidence>
<evidence type="ECO:0000256" key="6">
    <source>
        <dbReference type="ARBA" id="ARBA00023141"/>
    </source>
</evidence>
<comment type="catalytic activity">
    <reaction evidence="7">
        <text>3-phosphoshikimate + phosphoenolpyruvate = 5-O-(1-carboxyvinyl)-3-phosphoshikimate + phosphate</text>
        <dbReference type="Rhea" id="RHEA:21256"/>
        <dbReference type="ChEBI" id="CHEBI:43474"/>
        <dbReference type="ChEBI" id="CHEBI:57701"/>
        <dbReference type="ChEBI" id="CHEBI:58702"/>
        <dbReference type="ChEBI" id="CHEBI:145989"/>
        <dbReference type="EC" id="2.5.1.19"/>
    </reaction>
    <physiologicalReaction direction="left-to-right" evidence="7">
        <dbReference type="Rhea" id="RHEA:21257"/>
    </physiologicalReaction>
</comment>
<dbReference type="GO" id="GO:0005737">
    <property type="term" value="C:cytoplasm"/>
    <property type="evidence" value="ECO:0007669"/>
    <property type="project" value="UniProtKB-SubCell"/>
</dbReference>
<dbReference type="InterPro" id="IPR001986">
    <property type="entry name" value="Enolpyruvate_Tfrase_dom"/>
</dbReference>
<dbReference type="HAMAP" id="MF_00210">
    <property type="entry name" value="EPSP_synth"/>
    <property type="match status" value="1"/>
</dbReference>
<dbReference type="Proteomes" id="UP000094609">
    <property type="component" value="Chromosome"/>
</dbReference>
<evidence type="ECO:0000256" key="8">
    <source>
        <dbReference type="HAMAP-Rule" id="MF_00210"/>
    </source>
</evidence>
<dbReference type="CDD" id="cd01556">
    <property type="entry name" value="EPSP_synthase"/>
    <property type="match status" value="1"/>
</dbReference>
<keyword evidence="3 8" id="KW-0963">Cytoplasm</keyword>
<dbReference type="GO" id="GO:0003866">
    <property type="term" value="F:3-phosphoshikimate 1-carboxyvinyltransferase activity"/>
    <property type="evidence" value="ECO:0007669"/>
    <property type="project" value="UniProtKB-UniRule"/>
</dbReference>
<evidence type="ECO:0000313" key="10">
    <source>
        <dbReference type="EMBL" id="AOO64582.1"/>
    </source>
</evidence>
<feature type="binding site" evidence="8">
    <location>
        <position position="122"/>
    </location>
    <ligand>
        <name>phosphoenolpyruvate</name>
        <dbReference type="ChEBI" id="CHEBI:58702"/>
    </ligand>
</feature>
<keyword evidence="4 8" id="KW-0028">Amino-acid biosynthesis</keyword>
<feature type="binding site" evidence="8">
    <location>
        <position position="169"/>
    </location>
    <ligand>
        <name>3-phosphoshikimate</name>
        <dbReference type="ChEBI" id="CHEBI:145989"/>
    </ligand>
</feature>
<dbReference type="STRING" id="1193502.SHALO_0800"/>
<dbReference type="PIRSF" id="PIRSF000505">
    <property type="entry name" value="EPSPS"/>
    <property type="match status" value="1"/>
</dbReference>
<dbReference type="GO" id="GO:0009423">
    <property type="term" value="P:chorismate biosynthetic process"/>
    <property type="evidence" value="ECO:0007669"/>
    <property type="project" value="UniProtKB-UniRule"/>
</dbReference>
<evidence type="ECO:0000313" key="11">
    <source>
        <dbReference type="Proteomes" id="UP000094609"/>
    </source>
</evidence>
<comment type="subcellular location">
    <subcellularLocation>
        <location evidence="8">Cytoplasm</location>
    </subcellularLocation>
</comment>
<comment type="caution">
    <text evidence="8">Lacks conserved residue(s) required for the propagation of feature annotation.</text>
</comment>
<accession>A0A1D7THS0</accession>
<dbReference type="NCBIfam" id="TIGR01356">
    <property type="entry name" value="aroA"/>
    <property type="match status" value="1"/>
</dbReference>
<dbReference type="FunFam" id="3.65.10.10:FF:000005">
    <property type="entry name" value="3-phosphoshikimate 1-carboxyvinyltransferase"/>
    <property type="match status" value="1"/>
</dbReference>
<dbReference type="RefSeq" id="WP_069477463.1">
    <property type="nucleotide sequence ID" value="NZ_CP017111.1"/>
</dbReference>
<dbReference type="UniPathway" id="UPA00053">
    <property type="reaction ID" value="UER00089"/>
</dbReference>
<reference evidence="11" key="1">
    <citation type="submission" date="2016-08" db="EMBL/GenBank/DDBJ databases">
        <title>Complete genome sequence of the organohalide-respiring Epsilonproteobacterium Sulfurospirillum halorespirans.</title>
        <authorList>
            <person name="Goris T."/>
            <person name="Zimmermann J."/>
            <person name="Schenz B."/>
            <person name="Lemos M."/>
            <person name="Hackermueller J."/>
            <person name="Diekert G."/>
        </authorList>
    </citation>
    <scope>NUCLEOTIDE SEQUENCE [LARGE SCALE GENOMIC DNA]</scope>
    <source>
        <strain>DSM 13726</strain>
        <strain evidence="11">PCE-M2</strain>
    </source>
</reference>
<evidence type="ECO:0000256" key="4">
    <source>
        <dbReference type="ARBA" id="ARBA00022605"/>
    </source>
</evidence>
<dbReference type="KEGG" id="shal:SHALO_0800"/>
<sequence length="427" mass="46414">MKTLHVNPKGHFSFTTDQIASDKSISHRCAIFSLLSDRPSIIQNYLPAEDTLCTLSIVQSLGAQVEKAIDGTLTIMPPLSIVEPPLILDCGNSGTAIRLLMGFLSTCKGFFVLYGDQYLCSRPMRRVADPLRSIGAQIDGRSNGNYAPLGIRGETLKAFHYESKIASAQVKSALILAALQADGISTFSEPELSRDHSERMLRGMGANVISKGLHVTIHPQSSPLKPLHMKVPNDPSSGFFFAVAAAINFGSSVTLHNMLLNPTRIEAYNVLKRMGAEVVFIEKENVYESVGDIIITGKELHGVEVSENISWLIDELPALSIAFACAKGKSLVKNAGELRVKESDRISSVVKNLRLCGIDVEEFEDGYEVSGGALKSATINSFGDHRIAMSFAIAGTRVPMKIEDIECINTSFPNFIELLSQIGEVEQ</sequence>
<dbReference type="EMBL" id="CP017111">
    <property type="protein sequence ID" value="AOO64582.1"/>
    <property type="molecule type" value="Genomic_DNA"/>
</dbReference>
<feature type="binding site" evidence="8">
    <location>
        <position position="345"/>
    </location>
    <ligand>
        <name>phosphoenolpyruvate</name>
        <dbReference type="ChEBI" id="CHEBI:58702"/>
    </ligand>
</feature>
<dbReference type="AlphaFoldDB" id="A0A1D7THS0"/>
<evidence type="ECO:0000256" key="3">
    <source>
        <dbReference type="ARBA" id="ARBA00022490"/>
    </source>
</evidence>
<feature type="binding site" evidence="8">
    <location>
        <position position="314"/>
    </location>
    <ligand>
        <name>3-phosphoshikimate</name>
        <dbReference type="ChEBI" id="CHEBI:145989"/>
    </ligand>
</feature>
<dbReference type="EC" id="2.5.1.19" evidence="8"/>
<evidence type="ECO:0000256" key="5">
    <source>
        <dbReference type="ARBA" id="ARBA00022679"/>
    </source>
</evidence>
<feature type="active site" description="Proton acceptor" evidence="8">
    <location>
        <position position="314"/>
    </location>
</feature>
<dbReference type="PROSITE" id="PS00885">
    <property type="entry name" value="EPSP_SYNTHASE_2"/>
    <property type="match status" value="1"/>
</dbReference>
<protein>
    <recommendedName>
        <fullName evidence="8">3-phosphoshikimate 1-carboxyvinyltransferase</fullName>
        <ecNumber evidence="8">2.5.1.19</ecNumber>
    </recommendedName>
    <alternativeName>
        <fullName evidence="8">5-enolpyruvylshikimate-3-phosphate synthase</fullName>
        <shortName evidence="8">EPSP synthase</shortName>
        <shortName evidence="8">EPSPS</shortName>
    </alternativeName>
</protein>
<dbReference type="PANTHER" id="PTHR21090">
    <property type="entry name" value="AROM/DEHYDROQUINATE SYNTHASE"/>
    <property type="match status" value="1"/>
</dbReference>
<dbReference type="InterPro" id="IPR036968">
    <property type="entry name" value="Enolpyruvate_Tfrase_sf"/>
</dbReference>
<comment type="similarity">
    <text evidence="2 8">Belongs to the EPSP synthase family.</text>
</comment>
<feature type="binding site" evidence="8">
    <location>
        <position position="23"/>
    </location>
    <ligand>
        <name>phosphoenolpyruvate</name>
        <dbReference type="ChEBI" id="CHEBI:58702"/>
    </ligand>
</feature>
<dbReference type="Pfam" id="PF00275">
    <property type="entry name" value="EPSP_synthase"/>
    <property type="match status" value="1"/>
</dbReference>
<feature type="binding site" evidence="8">
    <location>
        <position position="24"/>
    </location>
    <ligand>
        <name>3-phosphoshikimate</name>
        <dbReference type="ChEBI" id="CHEBI:145989"/>
    </ligand>
</feature>
<feature type="binding site" evidence="8">
    <location>
        <position position="94"/>
    </location>
    <ligand>
        <name>phosphoenolpyruvate</name>
        <dbReference type="ChEBI" id="CHEBI:58702"/>
    </ligand>
</feature>
<evidence type="ECO:0000256" key="1">
    <source>
        <dbReference type="ARBA" id="ARBA00004811"/>
    </source>
</evidence>
<feature type="binding site" evidence="8">
    <location>
        <position position="28"/>
    </location>
    <ligand>
        <name>3-phosphoshikimate</name>
        <dbReference type="ChEBI" id="CHEBI:145989"/>
    </ligand>
</feature>
<dbReference type="InterPro" id="IPR023193">
    <property type="entry name" value="EPSP_synthase_CS"/>
</dbReference>
<keyword evidence="5 8" id="KW-0808">Transferase</keyword>
<keyword evidence="6 8" id="KW-0057">Aromatic amino acid biosynthesis</keyword>
<feature type="domain" description="Enolpyruvate transferase" evidence="9">
    <location>
        <begin position="18"/>
        <end position="418"/>
    </location>
</feature>